<dbReference type="AlphaFoldDB" id="A0A0E9V116"/>
<organism evidence="1">
    <name type="scientific">Anguilla anguilla</name>
    <name type="common">European freshwater eel</name>
    <name type="synonym">Muraena anguilla</name>
    <dbReference type="NCBI Taxonomy" id="7936"/>
    <lineage>
        <taxon>Eukaryota</taxon>
        <taxon>Metazoa</taxon>
        <taxon>Chordata</taxon>
        <taxon>Craniata</taxon>
        <taxon>Vertebrata</taxon>
        <taxon>Euteleostomi</taxon>
        <taxon>Actinopterygii</taxon>
        <taxon>Neopterygii</taxon>
        <taxon>Teleostei</taxon>
        <taxon>Anguilliformes</taxon>
        <taxon>Anguillidae</taxon>
        <taxon>Anguilla</taxon>
    </lineage>
</organism>
<reference evidence="1" key="2">
    <citation type="journal article" date="2015" name="Fish Shellfish Immunol.">
        <title>Early steps in the European eel (Anguilla anguilla)-Vibrio vulnificus interaction in the gills: Role of the RtxA13 toxin.</title>
        <authorList>
            <person name="Callol A."/>
            <person name="Pajuelo D."/>
            <person name="Ebbesson L."/>
            <person name="Teles M."/>
            <person name="MacKenzie S."/>
            <person name="Amaro C."/>
        </authorList>
    </citation>
    <scope>NUCLEOTIDE SEQUENCE</scope>
</reference>
<reference evidence="1" key="1">
    <citation type="submission" date="2014-11" db="EMBL/GenBank/DDBJ databases">
        <authorList>
            <person name="Amaro Gonzalez C."/>
        </authorList>
    </citation>
    <scope>NUCLEOTIDE SEQUENCE</scope>
</reference>
<accession>A0A0E9V116</accession>
<protein>
    <submittedName>
        <fullName evidence="1">Uncharacterized protein</fullName>
    </submittedName>
</protein>
<sequence length="78" mass="8439">MGGFAENSISEELRFSPGELPEEFLQTVLYQSQSDLREQCALFGGRSVLVSSSSLSTDTPVSLCSTFCSRYFTAGQTG</sequence>
<evidence type="ECO:0000313" key="1">
    <source>
        <dbReference type="EMBL" id="JAH70933.1"/>
    </source>
</evidence>
<dbReference type="EMBL" id="GBXM01037644">
    <property type="protein sequence ID" value="JAH70933.1"/>
    <property type="molecule type" value="Transcribed_RNA"/>
</dbReference>
<name>A0A0E9V116_ANGAN</name>
<proteinExistence type="predicted"/>